<evidence type="ECO:0000256" key="3">
    <source>
        <dbReference type="ARBA" id="ARBA00012663"/>
    </source>
</evidence>
<gene>
    <name evidence="7" type="primary">nagZ</name>
    <name evidence="7" type="ORF">BVG79_00146</name>
</gene>
<organism evidence="7 8">
    <name type="scientific">Ketogulonicigenium robustum</name>
    <dbReference type="NCBI Taxonomy" id="92947"/>
    <lineage>
        <taxon>Bacteria</taxon>
        <taxon>Pseudomonadati</taxon>
        <taxon>Pseudomonadota</taxon>
        <taxon>Alphaproteobacteria</taxon>
        <taxon>Rhodobacterales</taxon>
        <taxon>Roseobacteraceae</taxon>
        <taxon>Ketogulonicigenium</taxon>
    </lineage>
</organism>
<evidence type="ECO:0000313" key="8">
    <source>
        <dbReference type="Proteomes" id="UP000242447"/>
    </source>
</evidence>
<dbReference type="InterPro" id="IPR050226">
    <property type="entry name" value="NagZ_Beta-hexosaminidase"/>
</dbReference>
<evidence type="ECO:0000313" key="7">
    <source>
        <dbReference type="EMBL" id="ARO13506.1"/>
    </source>
</evidence>
<dbReference type="AlphaFoldDB" id="A0A1W6NW97"/>
<dbReference type="InterPro" id="IPR017853">
    <property type="entry name" value="GH"/>
</dbReference>
<keyword evidence="8" id="KW-1185">Reference proteome</keyword>
<evidence type="ECO:0000256" key="2">
    <source>
        <dbReference type="ARBA" id="ARBA00005336"/>
    </source>
</evidence>
<dbReference type="GO" id="GO:0009254">
    <property type="term" value="P:peptidoglycan turnover"/>
    <property type="evidence" value="ECO:0007669"/>
    <property type="project" value="TreeGrafter"/>
</dbReference>
<dbReference type="InterPro" id="IPR019800">
    <property type="entry name" value="Glyco_hydro_3_AS"/>
</dbReference>
<evidence type="ECO:0000256" key="4">
    <source>
        <dbReference type="ARBA" id="ARBA00022801"/>
    </source>
</evidence>
<dbReference type="OrthoDB" id="9786661at2"/>
<dbReference type="RefSeq" id="WP_085785217.1">
    <property type="nucleotide sequence ID" value="NZ_CP019937.1"/>
</dbReference>
<comment type="catalytic activity">
    <reaction evidence="1">
        <text>Hydrolysis of terminal non-reducing N-acetyl-D-hexosamine residues in N-acetyl-beta-D-hexosaminides.</text>
        <dbReference type="EC" id="3.2.1.52"/>
    </reaction>
</comment>
<dbReference type="Gene3D" id="3.20.20.300">
    <property type="entry name" value="Glycoside hydrolase, family 3, N-terminal domain"/>
    <property type="match status" value="1"/>
</dbReference>
<dbReference type="KEGG" id="kro:BVG79_00146"/>
<dbReference type="EC" id="3.2.1.52" evidence="3"/>
<comment type="similarity">
    <text evidence="2">Belongs to the glycosyl hydrolase 3 family.</text>
</comment>
<dbReference type="GO" id="GO:0005975">
    <property type="term" value="P:carbohydrate metabolic process"/>
    <property type="evidence" value="ECO:0007669"/>
    <property type="project" value="InterPro"/>
</dbReference>
<reference evidence="7 8" key="1">
    <citation type="submission" date="2017-02" db="EMBL/GenBank/DDBJ databases">
        <title>Ketogulonicigenium robustum SPU B003 Genome sequencing and assembly.</title>
        <authorList>
            <person name="Li Y."/>
            <person name="Liu L."/>
            <person name="Wang C."/>
            <person name="Zhang M."/>
            <person name="Zhang T."/>
            <person name="Zhang Y."/>
        </authorList>
    </citation>
    <scope>NUCLEOTIDE SEQUENCE [LARGE SCALE GENOMIC DNA]</scope>
    <source>
        <strain evidence="7 8">SPU_B003</strain>
    </source>
</reference>
<dbReference type="InterPro" id="IPR001764">
    <property type="entry name" value="Glyco_hydro_3_N"/>
</dbReference>
<dbReference type="PANTHER" id="PTHR30480:SF13">
    <property type="entry name" value="BETA-HEXOSAMINIDASE"/>
    <property type="match status" value="1"/>
</dbReference>
<dbReference type="GO" id="GO:0004563">
    <property type="term" value="F:beta-N-acetylhexosaminidase activity"/>
    <property type="evidence" value="ECO:0007669"/>
    <property type="project" value="UniProtKB-EC"/>
</dbReference>
<dbReference type="PANTHER" id="PTHR30480">
    <property type="entry name" value="BETA-HEXOSAMINIDASE-RELATED"/>
    <property type="match status" value="1"/>
</dbReference>
<dbReference type="Pfam" id="PF00933">
    <property type="entry name" value="Glyco_hydro_3"/>
    <property type="match status" value="1"/>
</dbReference>
<accession>A0A1W6NW97</accession>
<evidence type="ECO:0000256" key="5">
    <source>
        <dbReference type="ARBA" id="ARBA00023295"/>
    </source>
</evidence>
<dbReference type="PROSITE" id="PS00775">
    <property type="entry name" value="GLYCOSYL_HYDROL_F3"/>
    <property type="match status" value="1"/>
</dbReference>
<keyword evidence="4 7" id="KW-0378">Hydrolase</keyword>
<dbReference type="STRING" id="92947.BVG79_00146"/>
<dbReference type="Proteomes" id="UP000242447">
    <property type="component" value="Chromosome"/>
</dbReference>
<keyword evidence="5 7" id="KW-0326">Glycosidase</keyword>
<name>A0A1W6NW97_9RHOB</name>
<dbReference type="SUPFAM" id="SSF51445">
    <property type="entry name" value="(Trans)glycosidases"/>
    <property type="match status" value="1"/>
</dbReference>
<evidence type="ECO:0000256" key="1">
    <source>
        <dbReference type="ARBA" id="ARBA00001231"/>
    </source>
</evidence>
<dbReference type="InterPro" id="IPR036962">
    <property type="entry name" value="Glyco_hydro_3_N_sf"/>
</dbReference>
<evidence type="ECO:0000259" key="6">
    <source>
        <dbReference type="Pfam" id="PF00933"/>
    </source>
</evidence>
<feature type="domain" description="Glycoside hydrolase family 3 N-terminal" evidence="6">
    <location>
        <begin position="15"/>
        <end position="294"/>
    </location>
</feature>
<protein>
    <recommendedName>
        <fullName evidence="3">beta-N-acetylhexosaminidase</fullName>
        <ecNumber evidence="3">3.2.1.52</ecNumber>
    </recommendedName>
</protein>
<sequence length="340" mass="36960">MTTTPLALCIGMPGTTLSADEVAFLRDANPFGLFVFKRNLETPDQIRRLTAQFREAVGRDDAQVFVDQEGGRVTRLDNGNWPLFRPLADFGALAHKDMELAQHALRLSTLAMGTMLADLTLNSGASPVVDLRRDYTHGVMGHRVLDGDPAIVSALGRVIVDALLETGQLPMIKHIPGYGHVEVDPHLELPVVNASLDDMRASDFLPFLALKDSPWAMVAHTLYTQIDAENVATQSPAILSLIRNELDYDGVLISDCITMDALSGTWPERVARVLGAGYDIALQCQGELSDYVASANVSRPLSAETMARITRGTALLGDTHVDVWQTHAEVEDMFKSAGAL</sequence>
<proteinExistence type="inferred from homology"/>
<dbReference type="EMBL" id="CP019937">
    <property type="protein sequence ID" value="ARO13506.1"/>
    <property type="molecule type" value="Genomic_DNA"/>
</dbReference>